<dbReference type="Pfam" id="PF14464">
    <property type="entry name" value="Prok-JAB"/>
    <property type="match status" value="1"/>
</dbReference>
<proteinExistence type="predicted"/>
<dbReference type="EMBL" id="JAFLNA010000008">
    <property type="protein sequence ID" value="MBO0132208.1"/>
    <property type="molecule type" value="Genomic_DNA"/>
</dbReference>
<dbReference type="InterPro" id="IPR028090">
    <property type="entry name" value="JAB_dom_prok"/>
</dbReference>
<evidence type="ECO:0000313" key="8">
    <source>
        <dbReference type="Proteomes" id="UP000664699"/>
    </source>
</evidence>
<evidence type="ECO:0000256" key="4">
    <source>
        <dbReference type="ARBA" id="ARBA00022833"/>
    </source>
</evidence>
<evidence type="ECO:0000256" key="3">
    <source>
        <dbReference type="ARBA" id="ARBA00022801"/>
    </source>
</evidence>
<sequence>MSEHDMIRFDGGMAKVAVRLSTEACRTIRDQALAAGVRETGGILIGHYDLDGNSAIVTEATTRPKDSRAGSTWFQRGVHGLKDLLRNRWSRGSYYVGEWHSHPSGSPAPSANDLKEMQAISREVSYRCPKPILIIAGTMGATVRLSVSVLEYDRLIALRQTLPNDKLSVPTVTKSFQG</sequence>
<reference evidence="7 8" key="1">
    <citation type="submission" date="2021-03" db="EMBL/GenBank/DDBJ databases">
        <title>Whole genome sequence of Agrobacterium sp. strain Rnr.</title>
        <authorList>
            <person name="Mafakheri H."/>
            <person name="Taghavi S.M."/>
            <person name="Nemanja K."/>
            <person name="Osdaghi E."/>
        </authorList>
    </citation>
    <scope>NUCLEOTIDE SEQUENCE [LARGE SCALE GENOMIC DNA]</scope>
    <source>
        <strain evidence="7 8">Rnr</strain>
    </source>
</reference>
<keyword evidence="5" id="KW-0482">Metalloprotease</keyword>
<evidence type="ECO:0000313" key="7">
    <source>
        <dbReference type="EMBL" id="MBO0132208.1"/>
    </source>
</evidence>
<dbReference type="Proteomes" id="UP000664699">
    <property type="component" value="Unassembled WGS sequence"/>
</dbReference>
<evidence type="ECO:0000256" key="2">
    <source>
        <dbReference type="ARBA" id="ARBA00022723"/>
    </source>
</evidence>
<feature type="domain" description="JAB" evidence="6">
    <location>
        <begin position="24"/>
        <end position="138"/>
    </location>
</feature>
<gene>
    <name evidence="7" type="ORF">JZX89_15855</name>
</gene>
<evidence type="ECO:0000256" key="1">
    <source>
        <dbReference type="ARBA" id="ARBA00022670"/>
    </source>
</evidence>
<comment type="caution">
    <text evidence="7">The sequence shown here is derived from an EMBL/GenBank/DDBJ whole genome shotgun (WGS) entry which is preliminary data.</text>
</comment>
<dbReference type="Gene3D" id="3.40.140.10">
    <property type="entry name" value="Cytidine Deaminase, domain 2"/>
    <property type="match status" value="1"/>
</dbReference>
<evidence type="ECO:0000259" key="6">
    <source>
        <dbReference type="Pfam" id="PF14464"/>
    </source>
</evidence>
<dbReference type="SUPFAM" id="SSF102712">
    <property type="entry name" value="JAB1/MPN domain"/>
    <property type="match status" value="1"/>
</dbReference>
<evidence type="ECO:0000256" key="5">
    <source>
        <dbReference type="ARBA" id="ARBA00023049"/>
    </source>
</evidence>
<keyword evidence="3" id="KW-0378">Hydrolase</keyword>
<keyword evidence="4" id="KW-0862">Zinc</keyword>
<keyword evidence="8" id="KW-1185">Reference proteome</keyword>
<keyword evidence="1" id="KW-0645">Protease</keyword>
<name>A0ABS3EKS9_9HYPH</name>
<protein>
    <submittedName>
        <fullName evidence="7">Mov34/MPN/PAD-1 family protein</fullName>
    </submittedName>
</protein>
<accession>A0ABS3EKS9</accession>
<organism evidence="7 8">
    <name type="scientific">Agrobacterium burrii</name>
    <dbReference type="NCBI Taxonomy" id="2815339"/>
    <lineage>
        <taxon>Bacteria</taxon>
        <taxon>Pseudomonadati</taxon>
        <taxon>Pseudomonadota</taxon>
        <taxon>Alphaproteobacteria</taxon>
        <taxon>Hyphomicrobiales</taxon>
        <taxon>Rhizobiaceae</taxon>
        <taxon>Rhizobium/Agrobacterium group</taxon>
        <taxon>Agrobacterium</taxon>
        <taxon>Agrobacterium tumefaciens complex</taxon>
    </lineage>
</organism>
<keyword evidence="2" id="KW-0479">Metal-binding</keyword>